<gene>
    <name evidence="1" type="primary">yhfH</name>
    <name evidence="1" type="ORF">P4T90_05010</name>
</gene>
<name>A0ABU6MCQ7_9BACI</name>
<organism evidence="1 2">
    <name type="scientific">Heyndrickxia acidicola</name>
    <dbReference type="NCBI Taxonomy" id="209389"/>
    <lineage>
        <taxon>Bacteria</taxon>
        <taxon>Bacillati</taxon>
        <taxon>Bacillota</taxon>
        <taxon>Bacilli</taxon>
        <taxon>Bacillales</taxon>
        <taxon>Bacillaceae</taxon>
        <taxon>Heyndrickxia</taxon>
    </lineage>
</organism>
<dbReference type="Proteomes" id="UP001341444">
    <property type="component" value="Unassembled WGS sequence"/>
</dbReference>
<sequence length="43" mass="5131">MLNNVVDFFRNLPPKYCMDCGEEMEEQHECYGNKCTNCLKVKR</sequence>
<dbReference type="Pfam" id="PF14149">
    <property type="entry name" value="YhfH"/>
    <property type="match status" value="1"/>
</dbReference>
<evidence type="ECO:0000313" key="2">
    <source>
        <dbReference type="Proteomes" id="UP001341444"/>
    </source>
</evidence>
<evidence type="ECO:0000313" key="1">
    <source>
        <dbReference type="EMBL" id="MED1202451.1"/>
    </source>
</evidence>
<dbReference type="InterPro" id="IPR025432">
    <property type="entry name" value="YhfH-like"/>
</dbReference>
<keyword evidence="2" id="KW-1185">Reference proteome</keyword>
<dbReference type="RefSeq" id="WP_083953113.1">
    <property type="nucleotide sequence ID" value="NZ_JARMAB010000006.1"/>
</dbReference>
<comment type="caution">
    <text evidence="1">The sequence shown here is derived from an EMBL/GenBank/DDBJ whole genome shotgun (WGS) entry which is preliminary data.</text>
</comment>
<protein>
    <submittedName>
        <fullName evidence="1">Protein YhfH</fullName>
    </submittedName>
</protein>
<dbReference type="EMBL" id="JARMAB010000006">
    <property type="protein sequence ID" value="MED1202451.1"/>
    <property type="molecule type" value="Genomic_DNA"/>
</dbReference>
<proteinExistence type="predicted"/>
<accession>A0ABU6MCQ7</accession>
<reference evidence="1 2" key="1">
    <citation type="submission" date="2023-03" db="EMBL/GenBank/DDBJ databases">
        <title>Bacillus Genome Sequencing.</title>
        <authorList>
            <person name="Dunlap C."/>
        </authorList>
    </citation>
    <scope>NUCLEOTIDE SEQUENCE [LARGE SCALE GENOMIC DNA]</scope>
    <source>
        <strain evidence="1 2">B-23453</strain>
    </source>
</reference>